<evidence type="ECO:0000256" key="2">
    <source>
        <dbReference type="SAM" id="Phobius"/>
    </source>
</evidence>
<keyword evidence="2" id="KW-0472">Membrane</keyword>
<dbReference type="EMBL" id="CACTIH010001877">
    <property type="protein sequence ID" value="CAA2967132.1"/>
    <property type="molecule type" value="Genomic_DNA"/>
</dbReference>
<dbReference type="Gramene" id="OE9A060185T2">
    <property type="protein sequence ID" value="OE9A060185C2"/>
    <property type="gene ID" value="OE9A060185"/>
</dbReference>
<feature type="region of interest" description="Disordered" evidence="1">
    <location>
        <begin position="151"/>
        <end position="180"/>
    </location>
</feature>
<reference evidence="3 4" key="1">
    <citation type="submission" date="2019-12" db="EMBL/GenBank/DDBJ databases">
        <authorList>
            <person name="Alioto T."/>
            <person name="Alioto T."/>
            <person name="Gomez Garrido J."/>
        </authorList>
    </citation>
    <scope>NUCLEOTIDE SEQUENCE [LARGE SCALE GENOMIC DNA]</scope>
</reference>
<keyword evidence="2" id="KW-1133">Transmembrane helix</keyword>
<sequence length="584" mass="66365">MCSSMSLSSLSLPSNAPLLFHHRFNFSFPANPCFVRPRNLRTFSLSASIVEKNSRVELNWVSCDKNTPDEYNGWAIVEAAPKTINKKSKGLPTALVIGVGASVTVLLGFLAYFSLSRKGFRFRIRSPFSALHGISVPFLIDERDIATEKASSNVSLGDQEVPEDSLESEAVTENMATDTSHSTVKDRSLEHIVVPFAVDVTQQEALLVLKKLKITEDDVKAEQLCTRREYARWFVRANSQLERSRKHQIISSASLSGSTFTAFDDVNLQDPDFQFIQSLAEAGIIRSKLSERSSSTSLDDLECDACSNFCPDRFVSRQDLIGWKAKVEHEVRPEITEEMSSKNIGFLDVREISSDVLVDLFLDILTDEKSILRRVFGQSRRFQPRKPCTNAQAAVALTSGRMMEFIRAEILRLEAENSSRETEIEEIKSELLERGEIKQKWKRKMDEERSRGLEVERDYLSAVTALEQEKIVQENALAEFLKQKAALDCQKQLLSTLNEEVVERSERLASEQTKYINEQHAVQDMLGTLQVKYEGLHDEKSILEAEVEAIRILRSWIEDEARKSQIRSKVLEEAGRRWKWINQS</sequence>
<dbReference type="PANTHER" id="PTHR33740">
    <property type="entry name" value="GPI-ANCHORED ADHESIN-LIKE PROTEIN"/>
    <property type="match status" value="1"/>
</dbReference>
<gene>
    <name evidence="3" type="ORF">OLEA9_A060185</name>
</gene>
<proteinExistence type="predicted"/>
<comment type="caution">
    <text evidence="3">The sequence shown here is derived from an EMBL/GenBank/DDBJ whole genome shotgun (WGS) entry which is preliminary data.</text>
</comment>
<name>A0A8S0QEA1_OLEEU</name>
<dbReference type="Proteomes" id="UP000594638">
    <property type="component" value="Unassembled WGS sequence"/>
</dbReference>
<organism evidence="3 4">
    <name type="scientific">Olea europaea subsp. europaea</name>
    <dbReference type="NCBI Taxonomy" id="158383"/>
    <lineage>
        <taxon>Eukaryota</taxon>
        <taxon>Viridiplantae</taxon>
        <taxon>Streptophyta</taxon>
        <taxon>Embryophyta</taxon>
        <taxon>Tracheophyta</taxon>
        <taxon>Spermatophyta</taxon>
        <taxon>Magnoliopsida</taxon>
        <taxon>eudicotyledons</taxon>
        <taxon>Gunneridae</taxon>
        <taxon>Pentapetalae</taxon>
        <taxon>asterids</taxon>
        <taxon>lamiids</taxon>
        <taxon>Lamiales</taxon>
        <taxon>Oleaceae</taxon>
        <taxon>Oleeae</taxon>
        <taxon>Olea</taxon>
    </lineage>
</organism>
<keyword evidence="4" id="KW-1185">Reference proteome</keyword>
<evidence type="ECO:0000313" key="3">
    <source>
        <dbReference type="EMBL" id="CAA2967132.1"/>
    </source>
</evidence>
<protein>
    <submittedName>
        <fullName evidence="3">S-layer domain containing</fullName>
    </submittedName>
</protein>
<dbReference type="AlphaFoldDB" id="A0A8S0QEA1"/>
<evidence type="ECO:0000313" key="4">
    <source>
        <dbReference type="Proteomes" id="UP000594638"/>
    </source>
</evidence>
<keyword evidence="2" id="KW-0812">Transmembrane</keyword>
<accession>A0A8S0QEA1</accession>
<dbReference type="OrthoDB" id="1931230at2759"/>
<feature type="transmembrane region" description="Helical" evidence="2">
    <location>
        <begin position="94"/>
        <end position="115"/>
    </location>
</feature>
<evidence type="ECO:0000256" key="1">
    <source>
        <dbReference type="SAM" id="MobiDB-lite"/>
    </source>
</evidence>
<dbReference type="PANTHER" id="PTHR33740:SF1">
    <property type="entry name" value="SLH DOMAIN PROTEIN"/>
    <property type="match status" value="1"/>
</dbReference>